<keyword evidence="2" id="KW-0175">Coiled coil</keyword>
<evidence type="ECO:0000313" key="5">
    <source>
        <dbReference type="Proteomes" id="UP000677054"/>
    </source>
</evidence>
<dbReference type="EMBL" id="LR899613">
    <property type="protein sequence ID" value="CAD7241093.1"/>
    <property type="molecule type" value="Genomic_DNA"/>
</dbReference>
<feature type="coiled-coil region" evidence="2">
    <location>
        <begin position="251"/>
        <end position="285"/>
    </location>
</feature>
<sequence>MEAGVSVKSGGKAEMETNSGPVEKQERKVELSFDQIAEKLLEENLLLTALELHTEVVESGREIGRLRDYFSNPGNFERPTASKDSPVGLKRRTSSQQTVDSLDYPLSEEGETSNDEQVALLEFELRKARETIKSLHVNSQPAERCGEASPIKPYEKRAINFLVNEYLLRSNYKLTANTFSDENDDQDFEDWDDVGLNVPQPPELVVLYRDYRTTAYNLGLSESSSQTEFSHVGVQKKDSSCQVALEDDEGVQKMDTNMLRMKEKLAALTEERDFLNVQLRNMEKELIKNQLTHNSVPATSTPNITPNLTPRKSREYGQSEPAPKLVTDEPLNVSGGFDISEHMEAASQVTEQGISTGLSVSCPQPAETDNSLAVEVTVTGEVSRLRSVEPVEPPTHVDFTPAESTRRICPAFQKALWSQCCSRLRPSGNSFQLLEEVENVARSPEQLVLLLARCLPNIVPNVLLAKREELLPLLLCAVILHPRSDDRDRLLNIMFNLIKRPSEEQRRMIISGMAAIAQYSDASRIEAEILPQCWEQINDKFVERRLLVAECCGILSPHVPGKIRNSLLLSMLQQMLDDSSEQVRESTVKSLALLSTYLDDPDKFRLFYELMLKSAHDQNENVTVAAQNCLLPSLANWALELGNLRSHLLPWLLDSLDNQMREMNRIKTEKRKQQERIAGTVLALKSCLPFIFVELVESGPFEDVEVPADTAIPLDRFTSGLSSQSLHDVLVIVHDKEVFMDKVRKYEVFIEPEWFPTWPVMDWVEISLLKKLVNLLISMDQVHETILEAYLLLFRELGLVFGHSFLVGKVIPLLWALLKFQKQGEGSEEKKEDDISIKPIYVKPILPVFCAGVLLTFFEDKEQMLCKEVLETALTVLSLSNCSLNSMVQTLNYMASWDASSHDLLLTILWNGVMHSSPIIKAAAGSLFLAIIPHVGDAFLSSRVSPALVTLASDSNVFVRVTAIAPLGLILDYTLQHDLIEKVYLQLQSIANDAASLDDYSIQVALIQTLGRCATKAEPKFRNSLILPRLLALAAKNNASTNLVRRREVAEALLEAFSSISGSFLGDTSTLSSLMPGLRCLQADMHAVSPEQEESVLELIRDIECRSSKNANFTSSSSSPQLTSVIASSPGVMRVSPATSGPSSQSRSKAFVPPSVSSLFGSDSDGSPGGNLMKMLGNKAAMAKGANLSQIFKKNKGQQ</sequence>
<feature type="region of interest" description="Disordered" evidence="3">
    <location>
        <begin position="1"/>
        <end position="27"/>
    </location>
</feature>
<dbReference type="OrthoDB" id="1695393at2759"/>
<evidence type="ECO:0008006" key="6">
    <source>
        <dbReference type="Google" id="ProtNLM"/>
    </source>
</evidence>
<dbReference type="SUPFAM" id="SSF48371">
    <property type="entry name" value="ARM repeat"/>
    <property type="match status" value="1"/>
</dbReference>
<evidence type="ECO:0000256" key="1">
    <source>
        <dbReference type="PROSITE-ProRule" id="PRU00103"/>
    </source>
</evidence>
<dbReference type="InterPro" id="IPR040362">
    <property type="entry name" value="RELCH"/>
</dbReference>
<dbReference type="SMART" id="SM00667">
    <property type="entry name" value="LisH"/>
    <property type="match status" value="1"/>
</dbReference>
<dbReference type="Proteomes" id="UP000677054">
    <property type="component" value="Unassembled WGS sequence"/>
</dbReference>
<accession>A0A7R8X545</accession>
<reference evidence="4" key="1">
    <citation type="submission" date="2020-11" db="EMBL/GenBank/DDBJ databases">
        <authorList>
            <person name="Tran Van P."/>
        </authorList>
    </citation>
    <scope>NUCLEOTIDE SEQUENCE</scope>
</reference>
<feature type="region of interest" description="Disordered" evidence="3">
    <location>
        <begin position="1132"/>
        <end position="1173"/>
    </location>
</feature>
<keyword evidence="5" id="KW-1185">Reference proteome</keyword>
<dbReference type="PANTHER" id="PTHR32059:SF0">
    <property type="entry name" value="RAB11-BINDING PROTEIN RELCH"/>
    <property type="match status" value="1"/>
</dbReference>
<dbReference type="PROSITE" id="PS50077">
    <property type="entry name" value="HEAT_REPEAT"/>
    <property type="match status" value="1"/>
</dbReference>
<dbReference type="GO" id="GO:0005802">
    <property type="term" value="C:trans-Golgi network"/>
    <property type="evidence" value="ECO:0007669"/>
    <property type="project" value="InterPro"/>
</dbReference>
<dbReference type="InterPro" id="IPR011989">
    <property type="entry name" value="ARM-like"/>
</dbReference>
<name>A0A7R8X545_9CRUS</name>
<evidence type="ECO:0000256" key="2">
    <source>
        <dbReference type="SAM" id="Coils"/>
    </source>
</evidence>
<feature type="region of interest" description="Disordered" evidence="3">
    <location>
        <begin position="70"/>
        <end position="113"/>
    </location>
</feature>
<protein>
    <recommendedName>
        <fullName evidence="6">LisH domain-containing protein</fullName>
    </recommendedName>
</protein>
<dbReference type="EMBL" id="CAJPEV010000096">
    <property type="protein sequence ID" value="CAG0880481.1"/>
    <property type="molecule type" value="Genomic_DNA"/>
</dbReference>
<feature type="compositionally biased region" description="Polar residues" evidence="3">
    <location>
        <begin position="1137"/>
        <end position="1148"/>
    </location>
</feature>
<evidence type="ECO:0000256" key="3">
    <source>
        <dbReference type="SAM" id="MobiDB-lite"/>
    </source>
</evidence>
<dbReference type="InterPro" id="IPR006594">
    <property type="entry name" value="LisH"/>
</dbReference>
<dbReference type="InterPro" id="IPR016024">
    <property type="entry name" value="ARM-type_fold"/>
</dbReference>
<organism evidence="4">
    <name type="scientific">Darwinula stevensoni</name>
    <dbReference type="NCBI Taxonomy" id="69355"/>
    <lineage>
        <taxon>Eukaryota</taxon>
        <taxon>Metazoa</taxon>
        <taxon>Ecdysozoa</taxon>
        <taxon>Arthropoda</taxon>
        <taxon>Crustacea</taxon>
        <taxon>Oligostraca</taxon>
        <taxon>Ostracoda</taxon>
        <taxon>Podocopa</taxon>
        <taxon>Podocopida</taxon>
        <taxon>Darwinulocopina</taxon>
        <taxon>Darwinuloidea</taxon>
        <taxon>Darwinulidae</taxon>
        <taxon>Darwinula</taxon>
    </lineage>
</organism>
<gene>
    <name evidence="4" type="ORF">DSTB1V02_LOCUS1095</name>
</gene>
<evidence type="ECO:0000313" key="4">
    <source>
        <dbReference type="EMBL" id="CAD7241093.1"/>
    </source>
</evidence>
<dbReference type="PROSITE" id="PS50896">
    <property type="entry name" value="LISH"/>
    <property type="match status" value="1"/>
</dbReference>
<feature type="compositionally biased region" description="Polar residues" evidence="3">
    <location>
        <begin position="1155"/>
        <end position="1165"/>
    </location>
</feature>
<feature type="compositionally biased region" description="Polar residues" evidence="3">
    <location>
        <begin position="291"/>
        <end position="310"/>
    </location>
</feature>
<dbReference type="PANTHER" id="PTHR32059">
    <property type="entry name" value="RAB11-BINDING PROTEIN RELCH"/>
    <property type="match status" value="1"/>
</dbReference>
<dbReference type="InterPro" id="IPR021133">
    <property type="entry name" value="HEAT_type_2"/>
</dbReference>
<feature type="region of interest" description="Disordered" evidence="3">
    <location>
        <begin position="291"/>
        <end position="331"/>
    </location>
</feature>
<dbReference type="AlphaFoldDB" id="A0A7R8X545"/>
<dbReference type="GO" id="GO:0055037">
    <property type="term" value="C:recycling endosome"/>
    <property type="evidence" value="ECO:0007669"/>
    <property type="project" value="TreeGrafter"/>
</dbReference>
<dbReference type="GO" id="GO:0032367">
    <property type="term" value="P:intracellular cholesterol transport"/>
    <property type="evidence" value="ECO:0007669"/>
    <property type="project" value="InterPro"/>
</dbReference>
<feature type="repeat" description="HEAT" evidence="1">
    <location>
        <begin position="568"/>
        <end position="602"/>
    </location>
</feature>
<proteinExistence type="predicted"/>
<dbReference type="Gene3D" id="1.25.10.10">
    <property type="entry name" value="Leucine-rich Repeat Variant"/>
    <property type="match status" value="2"/>
</dbReference>